<sequence>MSSKGQTAFQGQEHDCYYDIDPRQNPELVSGYAVYRGYMDADQVRIDPLAGKFAAPEDRMRLFRAPDISRHASTGSSCTGRAWTEHVVDEQWDAVSPQMRATLSHKAAAAAK</sequence>
<evidence type="ECO:0000313" key="1">
    <source>
        <dbReference type="EMBL" id="CAK7237846.1"/>
    </source>
</evidence>
<gene>
    <name evidence="1" type="ORF">SEUCBS140593_010159</name>
</gene>
<evidence type="ECO:0000313" key="2">
    <source>
        <dbReference type="Proteomes" id="UP001642482"/>
    </source>
</evidence>
<keyword evidence="2" id="KW-1185">Reference proteome</keyword>
<accession>A0ABP0D3K0</accession>
<proteinExistence type="predicted"/>
<organism evidence="1 2">
    <name type="scientific">Sporothrix eucalyptigena</name>
    <dbReference type="NCBI Taxonomy" id="1812306"/>
    <lineage>
        <taxon>Eukaryota</taxon>
        <taxon>Fungi</taxon>
        <taxon>Dikarya</taxon>
        <taxon>Ascomycota</taxon>
        <taxon>Pezizomycotina</taxon>
        <taxon>Sordariomycetes</taxon>
        <taxon>Sordariomycetidae</taxon>
        <taxon>Ophiostomatales</taxon>
        <taxon>Ophiostomataceae</taxon>
        <taxon>Sporothrix</taxon>
    </lineage>
</organism>
<dbReference type="Proteomes" id="UP001642482">
    <property type="component" value="Unassembled WGS sequence"/>
</dbReference>
<name>A0ABP0D3K0_9PEZI</name>
<comment type="caution">
    <text evidence="1">The sequence shown here is derived from an EMBL/GenBank/DDBJ whole genome shotgun (WGS) entry which is preliminary data.</text>
</comment>
<reference evidence="1 2" key="1">
    <citation type="submission" date="2024-01" db="EMBL/GenBank/DDBJ databases">
        <authorList>
            <person name="Allen C."/>
            <person name="Tagirdzhanova G."/>
        </authorList>
    </citation>
    <scope>NUCLEOTIDE SEQUENCE [LARGE SCALE GENOMIC DNA]</scope>
</reference>
<dbReference type="EMBL" id="CAWUHD010000195">
    <property type="protein sequence ID" value="CAK7237846.1"/>
    <property type="molecule type" value="Genomic_DNA"/>
</dbReference>
<protein>
    <submittedName>
        <fullName evidence="1">Uncharacterized protein</fullName>
    </submittedName>
</protein>